<protein>
    <submittedName>
        <fullName evidence="1">Uncharacterized protein</fullName>
    </submittedName>
</protein>
<dbReference type="EMBL" id="NMUH01002977">
    <property type="protein sequence ID" value="MQM03115.1"/>
    <property type="molecule type" value="Genomic_DNA"/>
</dbReference>
<evidence type="ECO:0000313" key="2">
    <source>
        <dbReference type="Proteomes" id="UP000652761"/>
    </source>
</evidence>
<sequence length="102" mass="11483">MRNPPFCPRGDFSSYLLLRIRKKLLQIELQTTIPPPAPPRVPSIASPLTTTSLHSSLLFWRSNRPATDAEREGDAKENREGRLAAVSIPRPYILKIGCCTWV</sequence>
<comment type="caution">
    <text evidence="1">The sequence shown here is derived from an EMBL/GenBank/DDBJ whole genome shotgun (WGS) entry which is preliminary data.</text>
</comment>
<dbReference type="Proteomes" id="UP000652761">
    <property type="component" value="Unassembled WGS sequence"/>
</dbReference>
<evidence type="ECO:0000313" key="1">
    <source>
        <dbReference type="EMBL" id="MQM03115.1"/>
    </source>
</evidence>
<accession>A0A843WEL0</accession>
<dbReference type="AlphaFoldDB" id="A0A843WEL0"/>
<name>A0A843WEL0_COLES</name>
<organism evidence="1 2">
    <name type="scientific">Colocasia esculenta</name>
    <name type="common">Wild taro</name>
    <name type="synonym">Arum esculentum</name>
    <dbReference type="NCBI Taxonomy" id="4460"/>
    <lineage>
        <taxon>Eukaryota</taxon>
        <taxon>Viridiplantae</taxon>
        <taxon>Streptophyta</taxon>
        <taxon>Embryophyta</taxon>
        <taxon>Tracheophyta</taxon>
        <taxon>Spermatophyta</taxon>
        <taxon>Magnoliopsida</taxon>
        <taxon>Liliopsida</taxon>
        <taxon>Araceae</taxon>
        <taxon>Aroideae</taxon>
        <taxon>Colocasieae</taxon>
        <taxon>Colocasia</taxon>
    </lineage>
</organism>
<gene>
    <name evidence="1" type="ORF">Taro_035879</name>
</gene>
<proteinExistence type="predicted"/>
<keyword evidence="2" id="KW-1185">Reference proteome</keyword>
<reference evidence="1" key="1">
    <citation type="submission" date="2017-07" db="EMBL/GenBank/DDBJ databases">
        <title>Taro Niue Genome Assembly and Annotation.</title>
        <authorList>
            <person name="Atibalentja N."/>
            <person name="Keating K."/>
            <person name="Fields C.J."/>
        </authorList>
    </citation>
    <scope>NUCLEOTIDE SEQUENCE</scope>
    <source>
        <strain evidence="1">Niue_2</strain>
        <tissue evidence="1">Leaf</tissue>
    </source>
</reference>